<dbReference type="EMBL" id="JANPWB010000013">
    <property type="protein sequence ID" value="KAJ1109511.1"/>
    <property type="molecule type" value="Genomic_DNA"/>
</dbReference>
<protein>
    <submittedName>
        <fullName evidence="2">Uncharacterized protein</fullName>
    </submittedName>
</protein>
<feature type="region of interest" description="Disordered" evidence="1">
    <location>
        <begin position="1"/>
        <end position="64"/>
    </location>
</feature>
<name>A0AAV7N1R0_PLEWA</name>
<feature type="region of interest" description="Disordered" evidence="1">
    <location>
        <begin position="80"/>
        <end position="101"/>
    </location>
</feature>
<feature type="compositionally biased region" description="Basic and acidic residues" evidence="1">
    <location>
        <begin position="23"/>
        <end position="54"/>
    </location>
</feature>
<dbReference type="Proteomes" id="UP001066276">
    <property type="component" value="Chromosome 9"/>
</dbReference>
<proteinExistence type="predicted"/>
<evidence type="ECO:0000313" key="3">
    <source>
        <dbReference type="Proteomes" id="UP001066276"/>
    </source>
</evidence>
<sequence length="101" mass="11701">MTPRLARRRRGGPESCGGPSESLDPRQGDLLEHRGPSSKQREDGGFIREAEPQPHRRGNHWLLSHGPFRVDQHDIRITADYSKETNERRKALQPRLRQLEM</sequence>
<comment type="caution">
    <text evidence="2">The sequence shown here is derived from an EMBL/GenBank/DDBJ whole genome shotgun (WGS) entry which is preliminary data.</text>
</comment>
<feature type="compositionally biased region" description="Basic and acidic residues" evidence="1">
    <location>
        <begin position="80"/>
        <end position="90"/>
    </location>
</feature>
<accession>A0AAV7N1R0</accession>
<keyword evidence="3" id="KW-1185">Reference proteome</keyword>
<feature type="compositionally biased region" description="Basic residues" evidence="1">
    <location>
        <begin position="1"/>
        <end position="10"/>
    </location>
</feature>
<reference evidence="2" key="1">
    <citation type="journal article" date="2022" name="bioRxiv">
        <title>Sequencing and chromosome-scale assembly of the giantPleurodeles waltlgenome.</title>
        <authorList>
            <person name="Brown T."/>
            <person name="Elewa A."/>
            <person name="Iarovenko S."/>
            <person name="Subramanian E."/>
            <person name="Araus A.J."/>
            <person name="Petzold A."/>
            <person name="Susuki M."/>
            <person name="Suzuki K.-i.T."/>
            <person name="Hayashi T."/>
            <person name="Toyoda A."/>
            <person name="Oliveira C."/>
            <person name="Osipova E."/>
            <person name="Leigh N.D."/>
            <person name="Simon A."/>
            <person name="Yun M.H."/>
        </authorList>
    </citation>
    <scope>NUCLEOTIDE SEQUENCE</scope>
    <source>
        <strain evidence="2">20211129_DDA</strain>
        <tissue evidence="2">Liver</tissue>
    </source>
</reference>
<evidence type="ECO:0000256" key="1">
    <source>
        <dbReference type="SAM" id="MobiDB-lite"/>
    </source>
</evidence>
<organism evidence="2 3">
    <name type="scientific">Pleurodeles waltl</name>
    <name type="common">Iberian ribbed newt</name>
    <dbReference type="NCBI Taxonomy" id="8319"/>
    <lineage>
        <taxon>Eukaryota</taxon>
        <taxon>Metazoa</taxon>
        <taxon>Chordata</taxon>
        <taxon>Craniata</taxon>
        <taxon>Vertebrata</taxon>
        <taxon>Euteleostomi</taxon>
        <taxon>Amphibia</taxon>
        <taxon>Batrachia</taxon>
        <taxon>Caudata</taxon>
        <taxon>Salamandroidea</taxon>
        <taxon>Salamandridae</taxon>
        <taxon>Pleurodelinae</taxon>
        <taxon>Pleurodeles</taxon>
    </lineage>
</organism>
<dbReference type="AlphaFoldDB" id="A0AAV7N1R0"/>
<evidence type="ECO:0000313" key="2">
    <source>
        <dbReference type="EMBL" id="KAJ1109511.1"/>
    </source>
</evidence>
<gene>
    <name evidence="2" type="ORF">NDU88_006871</name>
</gene>